<organism evidence="1 2">
    <name type="scientific">Allorhizobium borbori</name>
    <dbReference type="NCBI Taxonomy" id="485907"/>
    <lineage>
        <taxon>Bacteria</taxon>
        <taxon>Pseudomonadati</taxon>
        <taxon>Pseudomonadota</taxon>
        <taxon>Alphaproteobacteria</taxon>
        <taxon>Hyphomicrobiales</taxon>
        <taxon>Rhizobiaceae</taxon>
        <taxon>Rhizobium/Agrobacterium group</taxon>
        <taxon>Allorhizobium</taxon>
    </lineage>
</organism>
<proteinExistence type="predicted"/>
<evidence type="ECO:0000313" key="1">
    <source>
        <dbReference type="EMBL" id="MBB4104693.1"/>
    </source>
</evidence>
<gene>
    <name evidence="1" type="ORF">GGQ66_003272</name>
</gene>
<protein>
    <submittedName>
        <fullName evidence="1">CheY-like chemotaxis protein</fullName>
    </submittedName>
</protein>
<name>A0A7W6P2I3_9HYPH</name>
<dbReference type="AlphaFoldDB" id="A0A7W6P2I3"/>
<keyword evidence="2" id="KW-1185">Reference proteome</keyword>
<accession>A0A7W6P2I3</accession>
<evidence type="ECO:0000313" key="2">
    <source>
        <dbReference type="Proteomes" id="UP000584824"/>
    </source>
</evidence>
<comment type="caution">
    <text evidence="1">The sequence shown here is derived from an EMBL/GenBank/DDBJ whole genome shotgun (WGS) entry which is preliminary data.</text>
</comment>
<dbReference type="RefSeq" id="WP_183793776.1">
    <property type="nucleotide sequence ID" value="NZ_JACIDU010000014.1"/>
</dbReference>
<dbReference type="EMBL" id="JACIDU010000014">
    <property type="protein sequence ID" value="MBB4104693.1"/>
    <property type="molecule type" value="Genomic_DNA"/>
</dbReference>
<dbReference type="Proteomes" id="UP000584824">
    <property type="component" value="Unassembled WGS sequence"/>
</dbReference>
<sequence length="336" mass="34945">MTASIGRDGDMARIRTGVSDFEEAAGLAGAALERQARDGDDSQGSGRVRVADVLARRTGIEADLAGFARRFDAEIGRLAAAFEAVTTGRGAAVMSGGFLKRRKAAATGDEAEGLSALLAGLAAALAGAEQALGLLDHLTGALKRCHAGAETTLGDVVERRRTALAGLEAAQRASEEQRPPLTAMRLRVAACGDDAARASLEEECRRLEADLASAQAGERESLARYRSLDDLAALLDLYMGALNGQRAVSNAVVAKLSADVERCVLLGRALQAAIGMAGQSGDAAKALFRALDPAGPVGRLLPLAEKGWLNHAETMRRKAHADAAFFLRFGEAEGGQ</sequence>
<reference evidence="1 2" key="1">
    <citation type="submission" date="2020-08" db="EMBL/GenBank/DDBJ databases">
        <title>Genomic Encyclopedia of Type Strains, Phase IV (KMG-IV): sequencing the most valuable type-strain genomes for metagenomic binning, comparative biology and taxonomic classification.</title>
        <authorList>
            <person name="Goeker M."/>
        </authorList>
    </citation>
    <scope>NUCLEOTIDE SEQUENCE [LARGE SCALE GENOMIC DNA]</scope>
    <source>
        <strain evidence="1 2">DSM 26385</strain>
    </source>
</reference>